<name>A0AAV4RG39_CAEEX</name>
<accession>A0AAV4RG39</accession>
<comment type="caution">
    <text evidence="2">The sequence shown here is derived from an EMBL/GenBank/DDBJ whole genome shotgun (WGS) entry which is preliminary data.</text>
</comment>
<feature type="region of interest" description="Disordered" evidence="1">
    <location>
        <begin position="1"/>
        <end position="34"/>
    </location>
</feature>
<dbReference type="Proteomes" id="UP001054945">
    <property type="component" value="Unassembled WGS sequence"/>
</dbReference>
<dbReference type="AlphaFoldDB" id="A0AAV4RG39"/>
<evidence type="ECO:0000256" key="1">
    <source>
        <dbReference type="SAM" id="MobiDB-lite"/>
    </source>
</evidence>
<evidence type="ECO:0000313" key="2">
    <source>
        <dbReference type="EMBL" id="GIY19891.1"/>
    </source>
</evidence>
<keyword evidence="3" id="KW-1185">Reference proteome</keyword>
<gene>
    <name evidence="2" type="ORF">CEXT_190181</name>
</gene>
<proteinExistence type="predicted"/>
<evidence type="ECO:0000313" key="3">
    <source>
        <dbReference type="Proteomes" id="UP001054945"/>
    </source>
</evidence>
<organism evidence="2 3">
    <name type="scientific">Caerostris extrusa</name>
    <name type="common">Bark spider</name>
    <name type="synonym">Caerostris bankana</name>
    <dbReference type="NCBI Taxonomy" id="172846"/>
    <lineage>
        <taxon>Eukaryota</taxon>
        <taxon>Metazoa</taxon>
        <taxon>Ecdysozoa</taxon>
        <taxon>Arthropoda</taxon>
        <taxon>Chelicerata</taxon>
        <taxon>Arachnida</taxon>
        <taxon>Araneae</taxon>
        <taxon>Araneomorphae</taxon>
        <taxon>Entelegynae</taxon>
        <taxon>Araneoidea</taxon>
        <taxon>Araneidae</taxon>
        <taxon>Caerostris</taxon>
    </lineage>
</organism>
<reference evidence="2 3" key="1">
    <citation type="submission" date="2021-06" db="EMBL/GenBank/DDBJ databases">
        <title>Caerostris extrusa draft genome.</title>
        <authorList>
            <person name="Kono N."/>
            <person name="Arakawa K."/>
        </authorList>
    </citation>
    <scope>NUCLEOTIDE SEQUENCE [LARGE SCALE GENOMIC DNA]</scope>
</reference>
<feature type="compositionally biased region" description="Basic residues" evidence="1">
    <location>
        <begin position="1"/>
        <end position="19"/>
    </location>
</feature>
<dbReference type="EMBL" id="BPLR01007804">
    <property type="protein sequence ID" value="GIY19891.1"/>
    <property type="molecule type" value="Genomic_DNA"/>
</dbReference>
<sequence>MKVIHKKHERRKGGKKKHPPNKEDRRTNPNTGRTVAERSFWQSIWEGSVANDFLWWPLFCEWRETRRIWGTADPQVLLGHY</sequence>
<protein>
    <submittedName>
        <fullName evidence="2">Uncharacterized protein</fullName>
    </submittedName>
</protein>